<dbReference type="GO" id="GO:0022857">
    <property type="term" value="F:transmembrane transporter activity"/>
    <property type="evidence" value="ECO:0007669"/>
    <property type="project" value="InterPro"/>
</dbReference>
<protein>
    <recommendedName>
        <fullName evidence="9">Amino acid transporter</fullName>
    </recommendedName>
</protein>
<keyword evidence="4 6" id="KW-1133">Transmembrane helix</keyword>
<gene>
    <name evidence="7" type="ORF">B9Q10_00020</name>
</gene>
<accession>A0A2R6BYM9</accession>
<dbReference type="InterPro" id="IPR002293">
    <property type="entry name" value="AA/rel_permease1"/>
</dbReference>
<feature type="transmembrane region" description="Helical" evidence="6">
    <location>
        <begin position="264"/>
        <end position="285"/>
    </location>
</feature>
<comment type="subcellular location">
    <subcellularLocation>
        <location evidence="1">Cell membrane</location>
        <topology evidence="1">Multi-pass membrane protein</topology>
    </subcellularLocation>
</comment>
<evidence type="ECO:0000313" key="7">
    <source>
        <dbReference type="EMBL" id="PSO03709.1"/>
    </source>
</evidence>
<evidence type="ECO:0000256" key="3">
    <source>
        <dbReference type="ARBA" id="ARBA00022692"/>
    </source>
</evidence>
<reference evidence="7 8" key="1">
    <citation type="submission" date="2017-04" db="EMBL/GenBank/DDBJ databases">
        <title>Novel microbial lineages endemic to geothermal iron-oxide mats fill important gaps in the evolutionary history of Archaea.</title>
        <authorList>
            <person name="Jay Z.J."/>
            <person name="Beam J.P."/>
            <person name="Dlakic M."/>
            <person name="Rusch D.B."/>
            <person name="Kozubal M.A."/>
            <person name="Inskeep W.P."/>
        </authorList>
    </citation>
    <scope>NUCLEOTIDE SEQUENCE [LARGE SCALE GENOMIC DNA]</scope>
    <source>
        <strain evidence="7">ECH_B_SAG-E12</strain>
    </source>
</reference>
<feature type="transmembrane region" description="Helical" evidence="6">
    <location>
        <begin position="178"/>
        <end position="197"/>
    </location>
</feature>
<feature type="transmembrane region" description="Helical" evidence="6">
    <location>
        <begin position="398"/>
        <end position="418"/>
    </location>
</feature>
<evidence type="ECO:0000256" key="2">
    <source>
        <dbReference type="ARBA" id="ARBA00022475"/>
    </source>
</evidence>
<evidence type="ECO:0000256" key="6">
    <source>
        <dbReference type="SAM" id="Phobius"/>
    </source>
</evidence>
<dbReference type="PANTHER" id="PTHR42770">
    <property type="entry name" value="AMINO ACID TRANSPORTER-RELATED"/>
    <property type="match status" value="1"/>
</dbReference>
<feature type="transmembrane region" description="Helical" evidence="6">
    <location>
        <begin position="457"/>
        <end position="479"/>
    </location>
</feature>
<dbReference type="PANTHER" id="PTHR42770:SF7">
    <property type="entry name" value="MEMBRANE PROTEIN"/>
    <property type="match status" value="1"/>
</dbReference>
<keyword evidence="2" id="KW-1003">Cell membrane</keyword>
<feature type="transmembrane region" description="Helical" evidence="6">
    <location>
        <begin position="116"/>
        <end position="140"/>
    </location>
</feature>
<dbReference type="Gene3D" id="1.20.1740.10">
    <property type="entry name" value="Amino acid/polyamine transporter I"/>
    <property type="match status" value="1"/>
</dbReference>
<sequence length="502" mass="54613">MASEKPMLFVRESTGLVKNVSLLDAIAINVSYMSVGAALALVGFSVSSLPTVYGLNLVMGSIIAFALIVPQIVVYTMMSRRILRTGGDYVWVSRSLGGFIGSTFTFMGITVETMPYLALIALSFVFALSSIGLILGIPALQALSSPFLESVVASLTFASLIALNIFAPRAGYKLITTLMLYGVFSLVLSLASLVNAGRSGVESYINSLGLSYSSIASSYKGPLFNFYTTLLFVPFYAIFSYPWFNAAPSVGAEIKGERATKWNVPISALLTFLFLTIPFGVMYLVAGFDFTTAALSNPTITQQYSFNFWTLAMGVSRSFALKALIATGWILWTLAILAFGIITISRYMLAQAFDRYLPETLAYVNKYGSPVTAHLVDLVVTIALIWSASYFYGTLSSLYGAVLASMIYFAVVGIGALFYAQKRERGRARLVLTISGALMALVFLFISYEFVAYQSVWGGNALAYGYIVASFVVGSLLYLRAKFLNKRKGIEISQVFKEIPPE</sequence>
<proteinExistence type="predicted"/>
<feature type="transmembrane region" description="Helical" evidence="6">
    <location>
        <begin position="223"/>
        <end position="244"/>
    </location>
</feature>
<organism evidence="7 8">
    <name type="scientific">Candidatus Marsarchaeota G2 archaeon ECH_B_SAG-E12</name>
    <dbReference type="NCBI Taxonomy" id="1978164"/>
    <lineage>
        <taxon>Archaea</taxon>
        <taxon>Candidatus Marsarchaeota</taxon>
        <taxon>Candidatus Marsarchaeota group 2</taxon>
    </lineage>
</organism>
<dbReference type="GO" id="GO:0005886">
    <property type="term" value="C:plasma membrane"/>
    <property type="evidence" value="ECO:0007669"/>
    <property type="project" value="UniProtKB-SubCell"/>
</dbReference>
<keyword evidence="5 6" id="KW-0472">Membrane</keyword>
<evidence type="ECO:0000313" key="8">
    <source>
        <dbReference type="Proteomes" id="UP000240925"/>
    </source>
</evidence>
<feature type="transmembrane region" description="Helical" evidence="6">
    <location>
        <begin position="89"/>
        <end position="110"/>
    </location>
</feature>
<dbReference type="PIRSF" id="PIRSF006060">
    <property type="entry name" value="AA_transporter"/>
    <property type="match status" value="1"/>
</dbReference>
<comment type="caution">
    <text evidence="7">The sequence shown here is derived from an EMBL/GenBank/DDBJ whole genome shotgun (WGS) entry which is preliminary data.</text>
</comment>
<feature type="transmembrane region" description="Helical" evidence="6">
    <location>
        <begin position="331"/>
        <end position="350"/>
    </location>
</feature>
<dbReference type="Proteomes" id="UP000240925">
    <property type="component" value="Unassembled WGS sequence"/>
</dbReference>
<feature type="transmembrane region" description="Helical" evidence="6">
    <location>
        <begin position="371"/>
        <end position="392"/>
    </location>
</feature>
<evidence type="ECO:0000256" key="4">
    <source>
        <dbReference type="ARBA" id="ARBA00022989"/>
    </source>
</evidence>
<dbReference type="Pfam" id="PF13520">
    <property type="entry name" value="AA_permease_2"/>
    <property type="match status" value="1"/>
</dbReference>
<evidence type="ECO:0000256" key="1">
    <source>
        <dbReference type="ARBA" id="ARBA00004651"/>
    </source>
</evidence>
<dbReference type="AlphaFoldDB" id="A0A2R6BYM9"/>
<name>A0A2R6BYM9_9ARCH</name>
<feature type="transmembrane region" description="Helical" evidence="6">
    <location>
        <begin position="147"/>
        <end position="166"/>
    </location>
</feature>
<evidence type="ECO:0000256" key="5">
    <source>
        <dbReference type="ARBA" id="ARBA00023136"/>
    </source>
</evidence>
<feature type="transmembrane region" description="Helical" evidence="6">
    <location>
        <begin position="21"/>
        <end position="46"/>
    </location>
</feature>
<feature type="transmembrane region" description="Helical" evidence="6">
    <location>
        <begin position="430"/>
        <end position="451"/>
    </location>
</feature>
<evidence type="ECO:0008006" key="9">
    <source>
        <dbReference type="Google" id="ProtNLM"/>
    </source>
</evidence>
<feature type="transmembrane region" description="Helical" evidence="6">
    <location>
        <begin position="52"/>
        <end position="77"/>
    </location>
</feature>
<dbReference type="InterPro" id="IPR050367">
    <property type="entry name" value="APC_superfamily"/>
</dbReference>
<dbReference type="EMBL" id="NEXL01000001">
    <property type="protein sequence ID" value="PSO03709.1"/>
    <property type="molecule type" value="Genomic_DNA"/>
</dbReference>
<keyword evidence="3 6" id="KW-0812">Transmembrane</keyword>